<feature type="compositionally biased region" description="Low complexity" evidence="1">
    <location>
        <begin position="37"/>
        <end position="56"/>
    </location>
</feature>
<feature type="compositionally biased region" description="Polar residues" evidence="1">
    <location>
        <begin position="61"/>
        <end position="75"/>
    </location>
</feature>
<organism evidence="2 3">
    <name type="scientific">Kitasatospora indigofera</name>
    <dbReference type="NCBI Taxonomy" id="67307"/>
    <lineage>
        <taxon>Bacteria</taxon>
        <taxon>Bacillati</taxon>
        <taxon>Actinomycetota</taxon>
        <taxon>Actinomycetes</taxon>
        <taxon>Kitasatosporales</taxon>
        <taxon>Streptomycetaceae</taxon>
        <taxon>Kitasatospora</taxon>
    </lineage>
</organism>
<evidence type="ECO:0000256" key="1">
    <source>
        <dbReference type="SAM" id="MobiDB-lite"/>
    </source>
</evidence>
<feature type="compositionally biased region" description="Basic and acidic residues" evidence="1">
    <location>
        <begin position="1"/>
        <end position="12"/>
    </location>
</feature>
<protein>
    <submittedName>
        <fullName evidence="2">Uncharacterized protein</fullName>
    </submittedName>
</protein>
<dbReference type="AlphaFoldDB" id="A0A919FQP8"/>
<sequence>MAVEQVRGEAQDLRPAPGRAAAAAGAHPSGPRHRALRPLARLPARPPVAARRTVPAEPGRQPSNDSLSGGSSQVNRPRDTRGNPR</sequence>
<feature type="region of interest" description="Disordered" evidence="1">
    <location>
        <begin position="1"/>
        <end position="85"/>
    </location>
</feature>
<proteinExistence type="predicted"/>
<feature type="compositionally biased region" description="Basic and acidic residues" evidence="1">
    <location>
        <begin position="76"/>
        <end position="85"/>
    </location>
</feature>
<gene>
    <name evidence="2" type="ORF">GCM10018781_29560</name>
</gene>
<accession>A0A919FQP8</accession>
<keyword evidence="3" id="KW-1185">Reference proteome</keyword>
<evidence type="ECO:0000313" key="3">
    <source>
        <dbReference type="Proteomes" id="UP000617734"/>
    </source>
</evidence>
<feature type="compositionally biased region" description="Low complexity" evidence="1">
    <location>
        <begin position="14"/>
        <end position="26"/>
    </location>
</feature>
<comment type="caution">
    <text evidence="2">The sequence shown here is derived from an EMBL/GenBank/DDBJ whole genome shotgun (WGS) entry which is preliminary data.</text>
</comment>
<reference evidence="2" key="2">
    <citation type="submission" date="2020-09" db="EMBL/GenBank/DDBJ databases">
        <authorList>
            <person name="Sun Q."/>
            <person name="Ohkuma M."/>
        </authorList>
    </citation>
    <scope>NUCLEOTIDE SEQUENCE</scope>
    <source>
        <strain evidence="2">JCM 4646</strain>
    </source>
</reference>
<name>A0A919FQP8_9ACTN</name>
<dbReference type="Proteomes" id="UP000617734">
    <property type="component" value="Unassembled WGS sequence"/>
</dbReference>
<evidence type="ECO:0000313" key="2">
    <source>
        <dbReference type="EMBL" id="GHH70124.1"/>
    </source>
</evidence>
<reference evidence="2" key="1">
    <citation type="journal article" date="2014" name="Int. J. Syst. Evol. Microbiol.">
        <title>Complete genome sequence of Corynebacterium casei LMG S-19264T (=DSM 44701T), isolated from a smear-ripened cheese.</title>
        <authorList>
            <consortium name="US DOE Joint Genome Institute (JGI-PGF)"/>
            <person name="Walter F."/>
            <person name="Albersmeier A."/>
            <person name="Kalinowski J."/>
            <person name="Ruckert C."/>
        </authorList>
    </citation>
    <scope>NUCLEOTIDE SEQUENCE</scope>
    <source>
        <strain evidence="2">JCM 4646</strain>
    </source>
</reference>
<dbReference type="EMBL" id="BNBO01000013">
    <property type="protein sequence ID" value="GHH70124.1"/>
    <property type="molecule type" value="Genomic_DNA"/>
</dbReference>